<dbReference type="Pfam" id="PF04072">
    <property type="entry name" value="LCM"/>
    <property type="match status" value="1"/>
</dbReference>
<evidence type="ECO:0000256" key="3">
    <source>
        <dbReference type="ARBA" id="ARBA00022603"/>
    </source>
</evidence>
<evidence type="ECO:0000313" key="7">
    <source>
        <dbReference type="EMBL" id="GID78305.1"/>
    </source>
</evidence>
<protein>
    <recommendedName>
        <fullName evidence="6">S-adenosyl-L-methionine-dependent methyltransferase</fullName>
        <ecNumber evidence="6">2.1.1.-</ecNumber>
    </recommendedName>
</protein>
<dbReference type="SUPFAM" id="SSF53335">
    <property type="entry name" value="S-adenosyl-L-methionine-dependent methyltransferases"/>
    <property type="match status" value="1"/>
</dbReference>
<dbReference type="EMBL" id="BOMI01000145">
    <property type="protein sequence ID" value="GID78305.1"/>
    <property type="molecule type" value="Genomic_DNA"/>
</dbReference>
<dbReference type="PANTHER" id="PTHR43619:SF2">
    <property type="entry name" value="S-ADENOSYL-L-METHIONINE-DEPENDENT METHYLTRANSFERASES SUPERFAMILY PROTEIN"/>
    <property type="match status" value="1"/>
</dbReference>
<sequence length="273" mass="30081">MSAERTASGAGMMRALEGHAARPLFDDPLAERFLSGWPAVVARHRVLRSVFLRLLERVGPGFYGAVVCRTRAIDEACREALAEGVTQVVILGAGMDTRPYRLAGMGAARVWELDLPAVQRMKKSAVLRVLGRLPEHVRYAPIDLAGQRPGDVAAIDRDRPTLLLCEAVTMYLPRDAVDSVLAYAASLPAGSRFVLTYMPRAVAEDPRNAAWARRLRWRTAFEPAELARVLDGHGLEPLADLGGEDYRAWLSGRDLPVFGGERVAVFRRRSPRT</sequence>
<dbReference type="InterPro" id="IPR007213">
    <property type="entry name" value="Ppm1/Ppm2/Tcmp"/>
</dbReference>
<dbReference type="GO" id="GO:0032259">
    <property type="term" value="P:methylation"/>
    <property type="evidence" value="ECO:0007669"/>
    <property type="project" value="UniProtKB-KW"/>
</dbReference>
<dbReference type="RefSeq" id="WP_203773113.1">
    <property type="nucleotide sequence ID" value="NZ_BAAABO010000028.1"/>
</dbReference>
<evidence type="ECO:0000313" key="8">
    <source>
        <dbReference type="Proteomes" id="UP000609879"/>
    </source>
</evidence>
<proteinExistence type="inferred from homology"/>
<comment type="caution">
    <text evidence="7">The sequence shown here is derived from an EMBL/GenBank/DDBJ whole genome shotgun (WGS) entry which is preliminary data.</text>
</comment>
<comment type="similarity">
    <text evidence="2 6">Belongs to the UPF0677 family.</text>
</comment>
<evidence type="ECO:0000256" key="6">
    <source>
        <dbReference type="RuleBase" id="RU362030"/>
    </source>
</evidence>
<dbReference type="InterPro" id="IPR011610">
    <property type="entry name" value="SAM_mthyl_Trfase_ML2640-like"/>
</dbReference>
<evidence type="ECO:0000256" key="5">
    <source>
        <dbReference type="ARBA" id="ARBA00022691"/>
    </source>
</evidence>
<keyword evidence="5 6" id="KW-0949">S-adenosyl-L-methionine</keyword>
<gene>
    <name evidence="7" type="ORF">Ade02nite_69460</name>
</gene>
<dbReference type="NCBIfam" id="TIGR00027">
    <property type="entry name" value="mthyl_TIGR00027"/>
    <property type="match status" value="1"/>
</dbReference>
<reference evidence="7 8" key="1">
    <citation type="submission" date="2021-01" db="EMBL/GenBank/DDBJ databases">
        <title>Whole genome shotgun sequence of Actinoplanes deccanensis NBRC 13994.</title>
        <authorList>
            <person name="Komaki H."/>
            <person name="Tamura T."/>
        </authorList>
    </citation>
    <scope>NUCLEOTIDE SEQUENCE [LARGE SCALE GENOMIC DNA]</scope>
    <source>
        <strain evidence="7 8">NBRC 13994</strain>
    </source>
</reference>
<accession>A0ABQ3YE73</accession>
<dbReference type="PANTHER" id="PTHR43619">
    <property type="entry name" value="S-ADENOSYL-L-METHIONINE-DEPENDENT METHYLTRANSFERASE YKTD-RELATED"/>
    <property type="match status" value="1"/>
</dbReference>
<organism evidence="7 8">
    <name type="scientific">Paractinoplanes deccanensis</name>
    <dbReference type="NCBI Taxonomy" id="113561"/>
    <lineage>
        <taxon>Bacteria</taxon>
        <taxon>Bacillati</taxon>
        <taxon>Actinomycetota</taxon>
        <taxon>Actinomycetes</taxon>
        <taxon>Micromonosporales</taxon>
        <taxon>Micromonosporaceae</taxon>
        <taxon>Paractinoplanes</taxon>
    </lineage>
</organism>
<comment type="function">
    <text evidence="1 6">Exhibits S-adenosyl-L-methionine-dependent methyltransferase activity.</text>
</comment>
<name>A0ABQ3YE73_9ACTN</name>
<evidence type="ECO:0000256" key="1">
    <source>
        <dbReference type="ARBA" id="ARBA00003907"/>
    </source>
</evidence>
<evidence type="ECO:0000256" key="4">
    <source>
        <dbReference type="ARBA" id="ARBA00022679"/>
    </source>
</evidence>
<dbReference type="Proteomes" id="UP000609879">
    <property type="component" value="Unassembled WGS sequence"/>
</dbReference>
<keyword evidence="3 6" id="KW-0489">Methyltransferase</keyword>
<keyword evidence="8" id="KW-1185">Reference proteome</keyword>
<dbReference type="GO" id="GO:0008168">
    <property type="term" value="F:methyltransferase activity"/>
    <property type="evidence" value="ECO:0007669"/>
    <property type="project" value="UniProtKB-KW"/>
</dbReference>
<dbReference type="EC" id="2.1.1.-" evidence="6"/>
<dbReference type="Gene3D" id="3.40.50.150">
    <property type="entry name" value="Vaccinia Virus protein VP39"/>
    <property type="match status" value="1"/>
</dbReference>
<evidence type="ECO:0000256" key="2">
    <source>
        <dbReference type="ARBA" id="ARBA00008138"/>
    </source>
</evidence>
<keyword evidence="4" id="KW-0808">Transferase</keyword>
<dbReference type="InterPro" id="IPR029063">
    <property type="entry name" value="SAM-dependent_MTases_sf"/>
</dbReference>